<comment type="similarity">
    <text evidence="2">Belongs to the glycosyltransferase 47 family.</text>
</comment>
<proteinExistence type="inferred from homology"/>
<dbReference type="PANTHER" id="PTHR11062:SF108">
    <property type="entry name" value="EXOSTOSIN FAMILY PROTEIN"/>
    <property type="match status" value="1"/>
</dbReference>
<sequence length="610" mass="69073">MAYEVKSSLRIETTGLLGVMGMLVALIIASQCLQLWYGNFMSSLFPSDKVAMAENSDFFTGRPVSESEEVANATHVSGLNSTGMNAPNETAHVMSSEVNGKDLNGDVVLQTNVRLNLNVSPRFDEGSKSGKGSSAETLELSNNSTMEFGQSSNDKSEAEEDSDAQETFSPENETMYGDFSNSNITERNMSSESNGYYNADLVSPVAASTLIDSSTNIELRKKADTNIRNPVMSNNSTTCSAEKNLTPSFDGTEKPVQVQDNLNRPSYLPLTNGPKVKERIKMPSSAVITIDEMNSLLHQSNDFYHSVTPRWSSAADQELLYARSQIKNAPIIKNGVELYAPLYRNLSMFKSRENLIQFLKNYVDMIASKYPFWNRTEGADHFLVACHDWAPSETKKYMANCIRALCNSDIKEGYTVGKDVSLPETYLRYPQKPLRGLGGKPPSKRSILAFFAGKVHGYLRPILLQHWENKDPDMKIFGQMPKMKGKMDYIQHMKSSKYCLCPRGYEVNSPRVVEAIFYECVPVMISDNFVPPFFEVLNWESFAVFVSEKDVPNLKNILLSIPQKRYLQMQMRVKRVRQHFLWHPRPEKYDVFHMILHSIWYTRVFQMKHS</sequence>
<reference evidence="9 10" key="1">
    <citation type="journal article" date="2021" name="Commun. Biol.">
        <title>The genome of Shorea leprosula (Dipterocarpaceae) highlights the ecological relevance of drought in aseasonal tropical rainforests.</title>
        <authorList>
            <person name="Ng K.K.S."/>
            <person name="Kobayashi M.J."/>
            <person name="Fawcett J.A."/>
            <person name="Hatakeyama M."/>
            <person name="Paape T."/>
            <person name="Ng C.H."/>
            <person name="Ang C.C."/>
            <person name="Tnah L.H."/>
            <person name="Lee C.T."/>
            <person name="Nishiyama T."/>
            <person name="Sese J."/>
            <person name="O'Brien M.J."/>
            <person name="Copetti D."/>
            <person name="Mohd Noor M.I."/>
            <person name="Ong R.C."/>
            <person name="Putra M."/>
            <person name="Sireger I.Z."/>
            <person name="Indrioko S."/>
            <person name="Kosugi Y."/>
            <person name="Izuno A."/>
            <person name="Isagi Y."/>
            <person name="Lee S.L."/>
            <person name="Shimizu K.K."/>
        </authorList>
    </citation>
    <scope>NUCLEOTIDE SEQUENCE [LARGE SCALE GENOMIC DNA]</scope>
    <source>
        <strain evidence="9">214</strain>
    </source>
</reference>
<evidence type="ECO:0000313" key="10">
    <source>
        <dbReference type="Proteomes" id="UP001054252"/>
    </source>
</evidence>
<evidence type="ECO:0000256" key="4">
    <source>
        <dbReference type="ARBA" id="ARBA00022968"/>
    </source>
</evidence>
<feature type="domain" description="Exostosin GT47" evidence="8">
    <location>
        <begin position="338"/>
        <end position="559"/>
    </location>
</feature>
<keyword evidence="7" id="KW-0472">Membrane</keyword>
<dbReference type="EMBL" id="BPVZ01000187">
    <property type="protein sequence ID" value="GKV44877.1"/>
    <property type="molecule type" value="Genomic_DNA"/>
</dbReference>
<accession>A0AAV5M8P6</accession>
<organism evidence="9 10">
    <name type="scientific">Rubroshorea leprosula</name>
    <dbReference type="NCBI Taxonomy" id="152421"/>
    <lineage>
        <taxon>Eukaryota</taxon>
        <taxon>Viridiplantae</taxon>
        <taxon>Streptophyta</taxon>
        <taxon>Embryophyta</taxon>
        <taxon>Tracheophyta</taxon>
        <taxon>Spermatophyta</taxon>
        <taxon>Magnoliopsida</taxon>
        <taxon>eudicotyledons</taxon>
        <taxon>Gunneridae</taxon>
        <taxon>Pentapetalae</taxon>
        <taxon>rosids</taxon>
        <taxon>malvids</taxon>
        <taxon>Malvales</taxon>
        <taxon>Dipterocarpaceae</taxon>
        <taxon>Rubroshorea</taxon>
    </lineage>
</organism>
<evidence type="ECO:0000256" key="2">
    <source>
        <dbReference type="ARBA" id="ARBA00010271"/>
    </source>
</evidence>
<dbReference type="GO" id="GO:0016757">
    <property type="term" value="F:glycosyltransferase activity"/>
    <property type="evidence" value="ECO:0007669"/>
    <property type="project" value="UniProtKB-KW"/>
</dbReference>
<evidence type="ECO:0000259" key="8">
    <source>
        <dbReference type="Pfam" id="PF03016"/>
    </source>
</evidence>
<feature type="region of interest" description="Disordered" evidence="6">
    <location>
        <begin position="120"/>
        <end position="187"/>
    </location>
</feature>
<evidence type="ECO:0000256" key="6">
    <source>
        <dbReference type="SAM" id="MobiDB-lite"/>
    </source>
</evidence>
<keyword evidence="7" id="KW-0812">Transmembrane</keyword>
<dbReference type="InterPro" id="IPR040911">
    <property type="entry name" value="Exostosin_GT47"/>
</dbReference>
<evidence type="ECO:0000256" key="3">
    <source>
        <dbReference type="ARBA" id="ARBA00022676"/>
    </source>
</evidence>
<keyword evidence="3" id="KW-0808">Transferase</keyword>
<protein>
    <recommendedName>
        <fullName evidence="8">Exostosin GT47 domain-containing protein</fullName>
    </recommendedName>
</protein>
<keyword evidence="10" id="KW-1185">Reference proteome</keyword>
<evidence type="ECO:0000256" key="5">
    <source>
        <dbReference type="ARBA" id="ARBA00023034"/>
    </source>
</evidence>
<keyword evidence="5" id="KW-0333">Golgi apparatus</keyword>
<comment type="caution">
    <text evidence="9">The sequence shown here is derived from an EMBL/GenBank/DDBJ whole genome shotgun (WGS) entry which is preliminary data.</text>
</comment>
<name>A0AAV5M8P6_9ROSI</name>
<keyword evidence="7" id="KW-1133">Transmembrane helix</keyword>
<evidence type="ECO:0000313" key="9">
    <source>
        <dbReference type="EMBL" id="GKV44877.1"/>
    </source>
</evidence>
<keyword evidence="3" id="KW-0328">Glycosyltransferase</keyword>
<dbReference type="InterPro" id="IPR004263">
    <property type="entry name" value="Exostosin"/>
</dbReference>
<dbReference type="PANTHER" id="PTHR11062">
    <property type="entry name" value="EXOSTOSIN HEPARAN SULFATE GLYCOSYLTRANSFERASE -RELATED"/>
    <property type="match status" value="1"/>
</dbReference>
<evidence type="ECO:0000256" key="7">
    <source>
        <dbReference type="SAM" id="Phobius"/>
    </source>
</evidence>
<evidence type="ECO:0000256" key="1">
    <source>
        <dbReference type="ARBA" id="ARBA00004323"/>
    </source>
</evidence>
<dbReference type="Proteomes" id="UP001054252">
    <property type="component" value="Unassembled WGS sequence"/>
</dbReference>
<gene>
    <name evidence="9" type="ORF">SLEP1_g52018</name>
</gene>
<feature type="transmembrane region" description="Helical" evidence="7">
    <location>
        <begin position="16"/>
        <end position="37"/>
    </location>
</feature>
<comment type="subcellular location">
    <subcellularLocation>
        <location evidence="1">Golgi apparatus membrane</location>
        <topology evidence="1">Single-pass type II membrane protein</topology>
    </subcellularLocation>
</comment>
<dbReference type="Pfam" id="PF03016">
    <property type="entry name" value="Exostosin_GT47"/>
    <property type="match status" value="1"/>
</dbReference>
<feature type="compositionally biased region" description="Polar residues" evidence="6">
    <location>
        <begin position="135"/>
        <end position="153"/>
    </location>
</feature>
<dbReference type="AlphaFoldDB" id="A0AAV5M8P6"/>
<keyword evidence="4" id="KW-0735">Signal-anchor</keyword>
<dbReference type="GO" id="GO:0000139">
    <property type="term" value="C:Golgi membrane"/>
    <property type="evidence" value="ECO:0007669"/>
    <property type="project" value="UniProtKB-SubCell"/>
</dbReference>